<organism evidence="1 2">
    <name type="scientific">Ataeniobius toweri</name>
    <dbReference type="NCBI Taxonomy" id="208326"/>
    <lineage>
        <taxon>Eukaryota</taxon>
        <taxon>Metazoa</taxon>
        <taxon>Chordata</taxon>
        <taxon>Craniata</taxon>
        <taxon>Vertebrata</taxon>
        <taxon>Euteleostomi</taxon>
        <taxon>Actinopterygii</taxon>
        <taxon>Neopterygii</taxon>
        <taxon>Teleostei</taxon>
        <taxon>Neoteleostei</taxon>
        <taxon>Acanthomorphata</taxon>
        <taxon>Ovalentaria</taxon>
        <taxon>Atherinomorphae</taxon>
        <taxon>Cyprinodontiformes</taxon>
        <taxon>Goodeidae</taxon>
        <taxon>Ataeniobius</taxon>
    </lineage>
</organism>
<gene>
    <name evidence="1" type="ORF">ATANTOWER_030046</name>
</gene>
<evidence type="ECO:0000313" key="1">
    <source>
        <dbReference type="EMBL" id="MED6247099.1"/>
    </source>
</evidence>
<reference evidence="1 2" key="1">
    <citation type="submission" date="2021-07" db="EMBL/GenBank/DDBJ databases">
        <authorList>
            <person name="Palmer J.M."/>
        </authorList>
    </citation>
    <scope>NUCLEOTIDE SEQUENCE [LARGE SCALE GENOMIC DNA]</scope>
    <source>
        <strain evidence="1 2">AT_MEX2019</strain>
        <tissue evidence="1">Muscle</tissue>
    </source>
</reference>
<sequence length="66" mass="7547">MLRQGRGQLVKARPSIFTADHYRPSQDPAHVDWSFEGCSPRIWTQLVLGVCRSDPHAEEHSEETTE</sequence>
<comment type="caution">
    <text evidence="1">The sequence shown here is derived from an EMBL/GenBank/DDBJ whole genome shotgun (WGS) entry which is preliminary data.</text>
</comment>
<keyword evidence="2" id="KW-1185">Reference proteome</keyword>
<proteinExistence type="predicted"/>
<evidence type="ECO:0000313" key="2">
    <source>
        <dbReference type="Proteomes" id="UP001345963"/>
    </source>
</evidence>
<name>A0ABU7BA28_9TELE</name>
<accession>A0ABU7BA28</accession>
<protein>
    <submittedName>
        <fullName evidence="1">Uncharacterized protein</fullName>
    </submittedName>
</protein>
<dbReference type="Proteomes" id="UP001345963">
    <property type="component" value="Unassembled WGS sequence"/>
</dbReference>
<dbReference type="EMBL" id="JAHUTI010047285">
    <property type="protein sequence ID" value="MED6247099.1"/>
    <property type="molecule type" value="Genomic_DNA"/>
</dbReference>